<evidence type="ECO:0000313" key="2">
    <source>
        <dbReference type="EMBL" id="CAK9027977.1"/>
    </source>
</evidence>
<sequence>MGLTIIGPCMKTMRSCLMYVFALSWRCPVQQLLPNPPWSDGVLRRQAQCLSFSVGFLLFCRPSHLCSHRRGNPRYRHRARASSKPVELAQDLDAQDPEMAVEASYSSGAFSLTSTLWPPKQVITDIGKLTPIQAEASVGRYTGAAPPLPEWPFYESQMSLEELQALDAKDEEMLKRLTFVDFADQLTRAYVLASRWQKSNLGRSAGFDRLGIGILSGFMFTNPVLMRQLQGLNVLQNYVAEKCQDDAPEDEAPRKTRLPAASPETFAAFLRSVEAGETIAAEFAAVAPVERETFVEGLVSSQGSALAMWTQEPESGLAEVHFCIGHDCLKEGPEVEDLLMRLVARKAQAQGAQRLRARARFTEKGKLLVPCPKLQFQLAPGEREFAEDASDAEAMSNRDFTKPKAHRPNCGSGATHPRKPRAPEVPAPEGLWRSRPLDLYHFLEASNLWDCGVVLQTQVPPEKAMAFRGLATSMAAYCRTWSFVAHVHHSRATPLPYQVAKLR</sequence>
<name>A0ABP0KN14_9DINO</name>
<comment type="caution">
    <text evidence="2">The sequence shown here is derived from an EMBL/GenBank/DDBJ whole genome shotgun (WGS) entry which is preliminary data.</text>
</comment>
<dbReference type="EMBL" id="CAXAMN010009224">
    <property type="protein sequence ID" value="CAK9027977.1"/>
    <property type="molecule type" value="Genomic_DNA"/>
</dbReference>
<organism evidence="2 3">
    <name type="scientific">Durusdinium trenchii</name>
    <dbReference type="NCBI Taxonomy" id="1381693"/>
    <lineage>
        <taxon>Eukaryota</taxon>
        <taxon>Sar</taxon>
        <taxon>Alveolata</taxon>
        <taxon>Dinophyceae</taxon>
        <taxon>Suessiales</taxon>
        <taxon>Symbiodiniaceae</taxon>
        <taxon>Durusdinium</taxon>
    </lineage>
</organism>
<feature type="region of interest" description="Disordered" evidence="1">
    <location>
        <begin position="385"/>
        <end position="426"/>
    </location>
</feature>
<evidence type="ECO:0000313" key="3">
    <source>
        <dbReference type="Proteomes" id="UP001642484"/>
    </source>
</evidence>
<proteinExistence type="predicted"/>
<keyword evidence="3" id="KW-1185">Reference proteome</keyword>
<gene>
    <name evidence="2" type="ORF">CCMP2556_LOCUS16944</name>
</gene>
<reference evidence="2 3" key="1">
    <citation type="submission" date="2024-02" db="EMBL/GenBank/DDBJ databases">
        <authorList>
            <person name="Chen Y."/>
            <person name="Shah S."/>
            <person name="Dougan E. K."/>
            <person name="Thang M."/>
            <person name="Chan C."/>
        </authorList>
    </citation>
    <scope>NUCLEOTIDE SEQUENCE [LARGE SCALE GENOMIC DNA]</scope>
</reference>
<accession>A0ABP0KN14</accession>
<dbReference type="Proteomes" id="UP001642484">
    <property type="component" value="Unassembled WGS sequence"/>
</dbReference>
<protein>
    <submittedName>
        <fullName evidence="2">Uncharacterized protein</fullName>
    </submittedName>
</protein>
<evidence type="ECO:0000256" key="1">
    <source>
        <dbReference type="SAM" id="MobiDB-lite"/>
    </source>
</evidence>